<comment type="caution">
    <text evidence="2">The sequence shown here is derived from an EMBL/GenBank/DDBJ whole genome shotgun (WGS) entry which is preliminary data.</text>
</comment>
<dbReference type="Proteomes" id="UP000248553">
    <property type="component" value="Unassembled WGS sequence"/>
</dbReference>
<keyword evidence="1" id="KW-0732">Signal</keyword>
<dbReference type="InterPro" id="IPR025737">
    <property type="entry name" value="FApF"/>
</dbReference>
<dbReference type="OrthoDB" id="1014491at2"/>
<gene>
    <name evidence="2" type="ORF">DLM85_10685</name>
</gene>
<dbReference type="EMBL" id="QHKM01000003">
    <property type="protein sequence ID" value="RAK66678.1"/>
    <property type="molecule type" value="Genomic_DNA"/>
</dbReference>
<keyword evidence="3" id="KW-1185">Reference proteome</keyword>
<accession>A0A328BNU6</accession>
<evidence type="ECO:0000313" key="2">
    <source>
        <dbReference type="EMBL" id="RAK66678.1"/>
    </source>
</evidence>
<evidence type="ECO:0000256" key="1">
    <source>
        <dbReference type="SAM" id="SignalP"/>
    </source>
</evidence>
<reference evidence="3" key="1">
    <citation type="submission" date="2018-05" db="EMBL/GenBank/DDBJ databases">
        <authorList>
            <person name="Nie L."/>
        </authorList>
    </citation>
    <scope>NUCLEOTIDE SEQUENCE [LARGE SCALE GENOMIC DNA]</scope>
    <source>
        <strain evidence="3">NL</strain>
    </source>
</reference>
<sequence>MRGQLLLPTLPMARVLLLLLALLGAVAARAQSPDRPKTCPYDSAHFDLFHPVPRNQLRELRPDRPGVTESPFTVDAGHFQLEVDGFRLINRREDNQREREWHAAYLMPKLGLSRRTDLQLEIPVFATQKQRQSDDPNWERQRGFGDVAVRLKHNFLGDDEECPVALAAVGWVRLPTGGLAGAGGAEYGLIVPVDVNLGHHWDAEGQVETKLCYDRETRGHYLGVVPSVALEHDFNDLFSFMVEGVARWDAQHSGWRNSVNVAPMFNLNDNLQVDFGAHFALNRETDREFFVGFTFRR</sequence>
<dbReference type="AlphaFoldDB" id="A0A328BNU6"/>
<name>A0A328BNU6_9BACT</name>
<organism evidence="2 3">
    <name type="scientific">Hymenobacter edaphi</name>
    <dbReference type="NCBI Taxonomy" id="2211146"/>
    <lineage>
        <taxon>Bacteria</taxon>
        <taxon>Pseudomonadati</taxon>
        <taxon>Bacteroidota</taxon>
        <taxon>Cytophagia</taxon>
        <taxon>Cytophagales</taxon>
        <taxon>Hymenobacteraceae</taxon>
        <taxon>Hymenobacter</taxon>
    </lineage>
</organism>
<feature type="chain" id="PRO_5016427389" description="Transporter" evidence="1">
    <location>
        <begin position="31"/>
        <end position="297"/>
    </location>
</feature>
<feature type="signal peptide" evidence="1">
    <location>
        <begin position="1"/>
        <end position="30"/>
    </location>
</feature>
<dbReference type="Pfam" id="PF13557">
    <property type="entry name" value="Phenol_MetA_deg"/>
    <property type="match status" value="1"/>
</dbReference>
<proteinExistence type="predicted"/>
<protein>
    <recommendedName>
        <fullName evidence="4">Transporter</fullName>
    </recommendedName>
</protein>
<evidence type="ECO:0008006" key="4">
    <source>
        <dbReference type="Google" id="ProtNLM"/>
    </source>
</evidence>
<evidence type="ECO:0000313" key="3">
    <source>
        <dbReference type="Proteomes" id="UP000248553"/>
    </source>
</evidence>